<feature type="domain" description="Peptidase S54 rhomboid" evidence="8">
    <location>
        <begin position="70"/>
        <end position="217"/>
    </location>
</feature>
<dbReference type="PANTHER" id="PTHR43066">
    <property type="entry name" value="RHOMBOID-RELATED PROTEIN"/>
    <property type="match status" value="1"/>
</dbReference>
<dbReference type="Proteomes" id="UP000268844">
    <property type="component" value="Unassembled WGS sequence"/>
</dbReference>
<keyword evidence="5 7" id="KW-1133">Transmembrane helix</keyword>
<proteinExistence type="predicted"/>
<dbReference type="SUPFAM" id="SSF144091">
    <property type="entry name" value="Rhomboid-like"/>
    <property type="match status" value="1"/>
</dbReference>
<dbReference type="GO" id="GO:0004252">
    <property type="term" value="F:serine-type endopeptidase activity"/>
    <property type="evidence" value="ECO:0007669"/>
    <property type="project" value="InterPro"/>
</dbReference>
<evidence type="ECO:0000259" key="8">
    <source>
        <dbReference type="Pfam" id="PF01694"/>
    </source>
</evidence>
<keyword evidence="10" id="KW-1185">Reference proteome</keyword>
<dbReference type="GO" id="GO:0006508">
    <property type="term" value="P:proteolysis"/>
    <property type="evidence" value="ECO:0007669"/>
    <property type="project" value="UniProtKB-KW"/>
</dbReference>
<keyword evidence="9" id="KW-0645">Protease</keyword>
<keyword evidence="9" id="KW-0378">Hydrolase</keyword>
<keyword evidence="2" id="KW-1003">Cell membrane</keyword>
<evidence type="ECO:0000256" key="7">
    <source>
        <dbReference type="SAM" id="Phobius"/>
    </source>
</evidence>
<dbReference type="Pfam" id="PF01694">
    <property type="entry name" value="Rhomboid"/>
    <property type="match status" value="1"/>
</dbReference>
<dbReference type="RefSeq" id="WP_126150459.1">
    <property type="nucleotide sequence ID" value="NZ_JBHTMH010000004.1"/>
</dbReference>
<gene>
    <name evidence="9" type="primary">gluP</name>
    <name evidence="9" type="ORF">DEVEQU_02059</name>
</gene>
<feature type="transmembrane region" description="Helical" evidence="7">
    <location>
        <begin position="133"/>
        <end position="152"/>
    </location>
</feature>
<keyword evidence="4 7" id="KW-0812">Transmembrane</keyword>
<dbReference type="EMBL" id="UZWD01000025">
    <property type="protein sequence ID" value="VDS04918.1"/>
    <property type="molecule type" value="Genomic_DNA"/>
</dbReference>
<evidence type="ECO:0000256" key="5">
    <source>
        <dbReference type="ARBA" id="ARBA00022989"/>
    </source>
</evidence>
<dbReference type="InterPro" id="IPR035952">
    <property type="entry name" value="Rhomboid-like_sf"/>
</dbReference>
<feature type="transmembrane region" description="Helical" evidence="7">
    <location>
        <begin position="197"/>
        <end position="216"/>
    </location>
</feature>
<dbReference type="PANTHER" id="PTHR43066:SF26">
    <property type="entry name" value="RHOMBOID PROTEASE GLPG"/>
    <property type="match status" value="1"/>
</dbReference>
<evidence type="ECO:0000256" key="1">
    <source>
        <dbReference type="ARBA" id="ARBA00004141"/>
    </source>
</evidence>
<name>A0A3S5D3F5_9HYPH</name>
<protein>
    <submittedName>
        <fullName evidence="9">Rhomboid protease GluP</fullName>
        <ecNumber evidence="9">3.4.21.105</ecNumber>
    </submittedName>
</protein>
<feature type="transmembrane region" description="Helical" evidence="7">
    <location>
        <begin position="164"/>
        <end position="191"/>
    </location>
</feature>
<keyword evidence="3" id="KW-0997">Cell inner membrane</keyword>
<evidence type="ECO:0000256" key="3">
    <source>
        <dbReference type="ARBA" id="ARBA00022519"/>
    </source>
</evidence>
<evidence type="ECO:0000313" key="9">
    <source>
        <dbReference type="EMBL" id="VDS04918.1"/>
    </source>
</evidence>
<dbReference type="InterPro" id="IPR022764">
    <property type="entry name" value="Peptidase_S54_rhomboid_dom"/>
</dbReference>
<dbReference type="AlphaFoldDB" id="A0A3S5D3F5"/>
<accession>A0A3S5D3F5</accession>
<evidence type="ECO:0000313" key="10">
    <source>
        <dbReference type="Proteomes" id="UP000268844"/>
    </source>
</evidence>
<evidence type="ECO:0000256" key="2">
    <source>
        <dbReference type="ARBA" id="ARBA00022475"/>
    </source>
</evidence>
<dbReference type="OrthoDB" id="9813074at2"/>
<keyword evidence="6 7" id="KW-0472">Membrane</keyword>
<evidence type="ECO:0000256" key="4">
    <source>
        <dbReference type="ARBA" id="ARBA00022692"/>
    </source>
</evidence>
<evidence type="ECO:0000256" key="6">
    <source>
        <dbReference type="ARBA" id="ARBA00023136"/>
    </source>
</evidence>
<reference evidence="9 10" key="1">
    <citation type="submission" date="2018-12" db="EMBL/GenBank/DDBJ databases">
        <authorList>
            <person name="Criscuolo A."/>
        </authorList>
    </citation>
    <scope>NUCLEOTIDE SEQUENCE [LARGE SCALE GENOMIC DNA]</scope>
    <source>
        <strain evidence="9">ACIP1116281</strain>
    </source>
</reference>
<sequence>MFLPLHDANPIKHVEFPFVTYGLIGITILVFLVQAALPPAAFDQATIDFGMIPIVVRDLYPQPVPWLPDWATLVTYAFLHADWMHLLTNMLFLWVFGDNIEDAFGHLKFLGFYLACAVLAALAHLLFNLDGNGPLIGASGAVAGVMGAYILLFPHVRVFVLARIVWLIPLPVPAYWMLGFWILTQLFYGLIGSDEPVAWWAHIGGFAAGLVLAAPLRRHGVGLFGGR</sequence>
<feature type="transmembrane region" description="Helical" evidence="7">
    <location>
        <begin position="18"/>
        <end position="37"/>
    </location>
</feature>
<dbReference type="EC" id="3.4.21.105" evidence="9"/>
<organism evidence="9 10">
    <name type="scientific">Devosia equisanguinis</name>
    <dbReference type="NCBI Taxonomy" id="2490941"/>
    <lineage>
        <taxon>Bacteria</taxon>
        <taxon>Pseudomonadati</taxon>
        <taxon>Pseudomonadota</taxon>
        <taxon>Alphaproteobacteria</taxon>
        <taxon>Hyphomicrobiales</taxon>
        <taxon>Devosiaceae</taxon>
        <taxon>Devosia</taxon>
    </lineage>
</organism>
<comment type="subcellular location">
    <subcellularLocation>
        <location evidence="1">Membrane</location>
        <topology evidence="1">Multi-pass membrane protein</topology>
    </subcellularLocation>
</comment>
<dbReference type="Gene3D" id="1.20.1540.10">
    <property type="entry name" value="Rhomboid-like"/>
    <property type="match status" value="1"/>
</dbReference>
<feature type="transmembrane region" description="Helical" evidence="7">
    <location>
        <begin position="73"/>
        <end position="97"/>
    </location>
</feature>
<dbReference type="GO" id="GO:0016020">
    <property type="term" value="C:membrane"/>
    <property type="evidence" value="ECO:0007669"/>
    <property type="project" value="UniProtKB-SubCell"/>
</dbReference>
<feature type="transmembrane region" description="Helical" evidence="7">
    <location>
        <begin position="109"/>
        <end position="127"/>
    </location>
</feature>